<evidence type="ECO:0000313" key="2">
    <source>
        <dbReference type="EMBL" id="CAI5762055.1"/>
    </source>
</evidence>
<sequence length="766" mass="87155">GRTSILPLLSVFKAAWDSIYTCQREKQMSKRKTKKLLMKRNIVLNPMTKKAVFNYLWPFRSVTLQSCGPEMLKLLARELGLFALTLLCLPWGCLLLGQGPAASEDGLETSAGAKFSSQTPKPEQVIVPVCEHSFGTRTQTEAVIWFLNVFESETDFRNGFRSTSKSTNQDPKYGYCSPYFYFSFTQRGMYRAVCMQPTIAIMQTNGTQKRLSHAGHMTRKLYFQKDTLMASEEQWLTRKRDFDFHNNGYLFYIPLRLSMHTDMHSILVPYLDCYKQHSKKYDVHDTEAEKKMKQPFPQFLQRAAIVNRCIDHTKFSTQLSPNRGLPETWRDFLLLCRSHLPIFRMDLHDGPACLVLVSKGPLSVSGEEAVKGHIILITFFVGQIWRSTKPKAGGQSTLDQISTSPGSTEPQLMKTHQAVSGMNQLQAKVCSQLQHQNEFSEGQRPRSTEEASSFRSVHRITCPPSIYLGFIMTLLCHRGSSAGARKLSQLYKAVPAPPIRGMFSLTDVCRSPGVISGLPPVELSREETEDKGNIAKGILYSTINYSMLYFLEWTERNFLFLLQQHLGPSLQRIEGSLRLEPSGDCLLLLAQAYSIAAVAGGPSHPIKQKHFQNGRLTPVLRWSLKRPRRMTKPLLANQSSARKHRLPSRWSGLYLYGCMWVRIQGHYPIFGSHEAREQRTLGMAITICNKKRAFNGKPKMVSISWTDYRLRVIEIARRLHNPVYAFLYTVLGWGMALQNSEQCKFQEIALLQSHVVLERANEVGKT</sequence>
<dbReference type="Proteomes" id="UP001178461">
    <property type="component" value="Chromosome 1"/>
</dbReference>
<gene>
    <name evidence="2" type="ORF">PODLI_1B024832</name>
</gene>
<evidence type="ECO:0000256" key="1">
    <source>
        <dbReference type="SAM" id="MobiDB-lite"/>
    </source>
</evidence>
<name>A0AA35NUJ1_9SAUR</name>
<dbReference type="AlphaFoldDB" id="A0AA35NUJ1"/>
<feature type="region of interest" description="Disordered" evidence="1">
    <location>
        <begin position="389"/>
        <end position="411"/>
    </location>
</feature>
<dbReference type="EMBL" id="OX395126">
    <property type="protein sequence ID" value="CAI5762055.1"/>
    <property type="molecule type" value="Genomic_DNA"/>
</dbReference>
<reference evidence="2" key="1">
    <citation type="submission" date="2022-12" db="EMBL/GenBank/DDBJ databases">
        <authorList>
            <person name="Alioto T."/>
            <person name="Alioto T."/>
            <person name="Gomez Garrido J."/>
        </authorList>
    </citation>
    <scope>NUCLEOTIDE SEQUENCE</scope>
</reference>
<evidence type="ECO:0000313" key="3">
    <source>
        <dbReference type="Proteomes" id="UP001178461"/>
    </source>
</evidence>
<feature type="compositionally biased region" description="Polar residues" evidence="1">
    <location>
        <begin position="394"/>
        <end position="410"/>
    </location>
</feature>
<feature type="non-terminal residue" evidence="2">
    <location>
        <position position="766"/>
    </location>
</feature>
<keyword evidence="3" id="KW-1185">Reference proteome</keyword>
<proteinExistence type="predicted"/>
<feature type="non-terminal residue" evidence="2">
    <location>
        <position position="1"/>
    </location>
</feature>
<protein>
    <submittedName>
        <fullName evidence="2">WD repeat domain 63</fullName>
    </submittedName>
</protein>
<accession>A0AA35NUJ1</accession>
<organism evidence="2 3">
    <name type="scientific">Podarcis lilfordi</name>
    <name type="common">Lilford's wall lizard</name>
    <dbReference type="NCBI Taxonomy" id="74358"/>
    <lineage>
        <taxon>Eukaryota</taxon>
        <taxon>Metazoa</taxon>
        <taxon>Chordata</taxon>
        <taxon>Craniata</taxon>
        <taxon>Vertebrata</taxon>
        <taxon>Euteleostomi</taxon>
        <taxon>Lepidosauria</taxon>
        <taxon>Squamata</taxon>
        <taxon>Bifurcata</taxon>
        <taxon>Unidentata</taxon>
        <taxon>Episquamata</taxon>
        <taxon>Laterata</taxon>
        <taxon>Lacertibaenia</taxon>
        <taxon>Lacertidae</taxon>
        <taxon>Podarcis</taxon>
    </lineage>
</organism>